<dbReference type="GO" id="GO:0005524">
    <property type="term" value="F:ATP binding"/>
    <property type="evidence" value="ECO:0007669"/>
    <property type="project" value="UniProtKB-UniRule"/>
</dbReference>
<dbReference type="OrthoDB" id="9803432at2"/>
<dbReference type="GO" id="GO:0008854">
    <property type="term" value="F:exodeoxyribonuclease V activity"/>
    <property type="evidence" value="ECO:0007669"/>
    <property type="project" value="InterPro"/>
</dbReference>
<dbReference type="SUPFAM" id="SSF52540">
    <property type="entry name" value="P-loop containing nucleoside triphosphate hydrolases"/>
    <property type="match status" value="2"/>
</dbReference>
<feature type="binding site" evidence="11">
    <location>
        <begin position="165"/>
        <end position="172"/>
    </location>
    <ligand>
        <name>ATP</name>
        <dbReference type="ChEBI" id="CHEBI:30616"/>
    </ligand>
</feature>
<keyword evidence="7 11" id="KW-0067">ATP-binding</keyword>
<dbReference type="InterPro" id="IPR041851">
    <property type="entry name" value="RecD_N_sf"/>
</dbReference>
<evidence type="ECO:0000256" key="8">
    <source>
        <dbReference type="ARBA" id="ARBA00023125"/>
    </source>
</evidence>
<keyword evidence="8 11" id="KW-0238">DNA-binding</keyword>
<evidence type="ECO:0000256" key="11">
    <source>
        <dbReference type="HAMAP-Rule" id="MF_01487"/>
    </source>
</evidence>
<comment type="function">
    <text evidence="11">A helicase/nuclease that prepares dsDNA breaks (DSB) for recombinational DNA repair. Binds to DSBs and unwinds DNA via a highly rapid and processive ATP-dependent bidirectional helicase activity. Unwinds dsDNA until it encounters a Chi (crossover hotspot instigator) sequence from the 3' direction. Cuts ssDNA a few nucleotides 3' to the Chi site. The properties and activities of the enzyme are changed at Chi. The Chi-altered holoenzyme produces a long 3'-ssDNA overhang and facilitates RecA-binding to the ssDNA for homologous DNA recombination and repair. Holoenzyme degrades any linearized DNA that is unable to undergo homologous recombination. In the holoenzyme this subunit has ssDNA-dependent ATPase and 5'-3' helicase activity. When added to pre-assembled RecBC greatly stimulates nuclease activity and augments holoenzyme processivity. Negatively regulates the RecA-loading ability of RecBCD.</text>
</comment>
<evidence type="ECO:0000313" key="14">
    <source>
        <dbReference type="Proteomes" id="UP000182987"/>
    </source>
</evidence>
<dbReference type="CDD" id="cd17933">
    <property type="entry name" value="DEXSc_RecD-like"/>
    <property type="match status" value="1"/>
</dbReference>
<dbReference type="PANTHER" id="PTHR43788">
    <property type="entry name" value="DNA2/NAM7 HELICASE FAMILY MEMBER"/>
    <property type="match status" value="1"/>
</dbReference>
<reference evidence="14" key="1">
    <citation type="submission" date="2016-09" db="EMBL/GenBank/DDBJ databases">
        <authorList>
            <person name="Lysoe E."/>
        </authorList>
    </citation>
    <scope>NUCLEOTIDE SEQUENCE [LARGE SCALE GENOMIC DNA]</scope>
    <source>
        <strain evidence="14">LJ96T</strain>
    </source>
</reference>
<proteinExistence type="inferred from homology"/>
<dbReference type="KEGG" id="lrz:BJI69_13270"/>
<evidence type="ECO:0000256" key="6">
    <source>
        <dbReference type="ARBA" id="ARBA00022839"/>
    </source>
</evidence>
<dbReference type="InterPro" id="IPR049550">
    <property type="entry name" value="RecD_N"/>
</dbReference>
<keyword evidence="1 11" id="KW-0540">Nuclease</keyword>
<dbReference type="InterPro" id="IPR027785">
    <property type="entry name" value="UvrD-like_helicase_C"/>
</dbReference>
<gene>
    <name evidence="11" type="primary">recD</name>
    <name evidence="13" type="ORF">BJI69_13270</name>
</gene>
<dbReference type="GO" id="GO:0003677">
    <property type="term" value="F:DNA binding"/>
    <property type="evidence" value="ECO:0007669"/>
    <property type="project" value="UniProtKB-UniRule"/>
</dbReference>
<evidence type="ECO:0000256" key="5">
    <source>
        <dbReference type="ARBA" id="ARBA00022806"/>
    </source>
</evidence>
<dbReference type="Proteomes" id="UP000182987">
    <property type="component" value="Chromosome"/>
</dbReference>
<dbReference type="Pfam" id="PF13245">
    <property type="entry name" value="AAA_19"/>
    <property type="match status" value="1"/>
</dbReference>
<dbReference type="GO" id="GO:0009338">
    <property type="term" value="C:exodeoxyribonuclease V complex"/>
    <property type="evidence" value="ECO:0007669"/>
    <property type="project" value="InterPro"/>
</dbReference>
<evidence type="ECO:0000256" key="9">
    <source>
        <dbReference type="ARBA" id="ARBA00023204"/>
    </source>
</evidence>
<dbReference type="STRING" id="1440763.BJI69_13270"/>
<keyword evidence="4 11" id="KW-0378">Hydrolase</keyword>
<keyword evidence="6 11" id="KW-0269">Exonuclease</keyword>
<keyword evidence="9 11" id="KW-0234">DNA repair</keyword>
<keyword evidence="5 11" id="KW-0347">Helicase</keyword>
<dbReference type="InterPro" id="IPR003593">
    <property type="entry name" value="AAA+_ATPase"/>
</dbReference>
<dbReference type="EMBL" id="CP017480">
    <property type="protein sequence ID" value="APG04768.1"/>
    <property type="molecule type" value="Genomic_DNA"/>
</dbReference>
<evidence type="ECO:0000256" key="2">
    <source>
        <dbReference type="ARBA" id="ARBA00022741"/>
    </source>
</evidence>
<evidence type="ECO:0000256" key="1">
    <source>
        <dbReference type="ARBA" id="ARBA00022722"/>
    </source>
</evidence>
<evidence type="ECO:0000256" key="4">
    <source>
        <dbReference type="ARBA" id="ARBA00022801"/>
    </source>
</evidence>
<keyword evidence="10 11" id="KW-0413">Isomerase</keyword>
<keyword evidence="2 11" id="KW-0547">Nucleotide-binding</keyword>
<dbReference type="EC" id="5.6.2.3" evidence="11"/>
<comment type="subunit">
    <text evidence="11">Heterotrimer of RecB, RecC and RecD. All subunits contribute to DNA-binding.</text>
</comment>
<dbReference type="NCBIfam" id="TIGR01447">
    <property type="entry name" value="recD"/>
    <property type="match status" value="1"/>
</dbReference>
<protein>
    <recommendedName>
        <fullName evidence="11">RecBCD enzyme subunit RecD</fullName>
        <ecNumber evidence="11">5.6.2.3</ecNumber>
    </recommendedName>
    <alternativeName>
        <fullName evidence="11">DNA 5'-3' helicase subunit RecD</fullName>
    </alternativeName>
    <alternativeName>
        <fullName evidence="11">Exonuclease V subunit RecD</fullName>
        <shortName evidence="11">ExoV subunit RecD</shortName>
    </alternativeName>
    <alternativeName>
        <fullName evidence="11">Helicase/nuclease RecBCD subunit RecD</fullName>
    </alternativeName>
</protein>
<dbReference type="GO" id="GO:0016887">
    <property type="term" value="F:ATP hydrolysis activity"/>
    <property type="evidence" value="ECO:0007669"/>
    <property type="project" value="RHEA"/>
</dbReference>
<comment type="miscellaneous">
    <text evidence="11">In the RecBCD complex, RecB has a slow 3'-5' helicase, an exonuclease activity and loads RecA onto ssDNA, RecD has a fast 5'-3' helicase activity, while RecC stimulates the ATPase and processivity of the RecB helicase and contributes to recognition of the Chi site.</text>
</comment>
<keyword evidence="14" id="KW-1185">Reference proteome</keyword>
<dbReference type="RefSeq" id="WP_046966436.1">
    <property type="nucleotide sequence ID" value="NZ_CP017480.1"/>
</dbReference>
<evidence type="ECO:0000313" key="13">
    <source>
        <dbReference type="EMBL" id="APG04768.1"/>
    </source>
</evidence>
<keyword evidence="3 11" id="KW-0227">DNA damage</keyword>
<dbReference type="InterPro" id="IPR006344">
    <property type="entry name" value="RecD"/>
</dbReference>
<dbReference type="CDD" id="cd18809">
    <property type="entry name" value="SF1_C_RecD"/>
    <property type="match status" value="1"/>
</dbReference>
<dbReference type="InterPro" id="IPR050534">
    <property type="entry name" value="Coronavir_polyprotein_1ab"/>
</dbReference>
<accession>A0A1L3EUM9</accession>
<evidence type="ECO:0000259" key="12">
    <source>
        <dbReference type="SMART" id="SM00382"/>
    </source>
</evidence>
<comment type="similarity">
    <text evidence="11">Belongs to the RecD family.</text>
</comment>
<dbReference type="Pfam" id="PF13538">
    <property type="entry name" value="UvrD_C_2"/>
    <property type="match status" value="1"/>
</dbReference>
<dbReference type="Pfam" id="PF21185">
    <property type="entry name" value="RecD_N"/>
    <property type="match status" value="1"/>
</dbReference>
<dbReference type="Gene3D" id="3.40.50.300">
    <property type="entry name" value="P-loop containing nucleotide triphosphate hydrolases"/>
    <property type="match status" value="3"/>
</dbReference>
<dbReference type="PANTHER" id="PTHR43788:SF6">
    <property type="entry name" value="DNA HELICASE B"/>
    <property type="match status" value="1"/>
</dbReference>
<dbReference type="GO" id="GO:0043139">
    <property type="term" value="F:5'-3' DNA helicase activity"/>
    <property type="evidence" value="ECO:0007669"/>
    <property type="project" value="UniProtKB-UniRule"/>
</dbReference>
<dbReference type="GO" id="GO:0000724">
    <property type="term" value="P:double-strand break repair via homologous recombination"/>
    <property type="evidence" value="ECO:0007669"/>
    <property type="project" value="UniProtKB-UniRule"/>
</dbReference>
<dbReference type="InterPro" id="IPR027417">
    <property type="entry name" value="P-loop_NTPase"/>
</dbReference>
<evidence type="ECO:0000256" key="10">
    <source>
        <dbReference type="ARBA" id="ARBA00023235"/>
    </source>
</evidence>
<organism evidence="13 14">
    <name type="scientific">Luteibacter rhizovicinus DSM 16549</name>
    <dbReference type="NCBI Taxonomy" id="1440763"/>
    <lineage>
        <taxon>Bacteria</taxon>
        <taxon>Pseudomonadati</taxon>
        <taxon>Pseudomonadota</taxon>
        <taxon>Gammaproteobacteria</taxon>
        <taxon>Lysobacterales</taxon>
        <taxon>Rhodanobacteraceae</taxon>
        <taxon>Luteibacter</taxon>
    </lineage>
</organism>
<feature type="domain" description="AAA+ ATPase" evidence="12">
    <location>
        <begin position="157"/>
        <end position="322"/>
    </location>
</feature>
<sequence>MNAQVMTWLDRGVQEARLRPVDRAFARFLASLDDAGDGRVLMAAALASRELGEGHICVDIEALALAEPLLSDAQAWLPDSILVGSAESDPNTPLVLDAGLLYLRRFWRDEARVADAILSRLVASGAPADLAQELDRLFPAEAGAINWQKVACAVAARGSFAVITGGPGTGKTTTVVRLLGLLQTLAHKRDEPRLRIRLAAPTGKAAARLNASIAGQIERLDVDAAVKQAIPAEVTTLHRLLGSRPDTRAFRHDRDNPLHLDVLVIDEASMIDLEMMAATLDALPRDARLILLGDKDQLSSVEAGAVLGDLCARADAGHYAPSTRDWLAAVCGVDVAAWTDGADAHALDQRVVMLRRSRRFGEDSGIGALAQAINAGDAGAVTRAFAGTRGDIAFVAPSAAAIAALAIDGREGAPGHRDYLDWIERERPAIDASFEAFQRWGAGALAAYARFQLLCATRHGEAGVDKQNERIAQGLLDRGLIDAVTGWYEGRPVMVTRNDYALGLMNGDVGVTLWVPDGQGSMALRVAFVVMDEQGGERTRFVVPSRLSAVDTVYAMTVHKSQGSEFEHTALALPSEPSPVLTRELVYTGVTRARTHFTLLAAPDMLGYAVSRKTRRASGLLRRLL</sequence>
<evidence type="ECO:0000256" key="7">
    <source>
        <dbReference type="ARBA" id="ARBA00022840"/>
    </source>
</evidence>
<dbReference type="Gene3D" id="1.10.10.1020">
    <property type="entry name" value="RecBCD complex, subunit RecD, N-terminal domain"/>
    <property type="match status" value="1"/>
</dbReference>
<comment type="catalytic activity">
    <reaction evidence="11">
        <text>ATP + H2O = ADP + phosphate + H(+)</text>
        <dbReference type="Rhea" id="RHEA:13065"/>
        <dbReference type="ChEBI" id="CHEBI:15377"/>
        <dbReference type="ChEBI" id="CHEBI:15378"/>
        <dbReference type="ChEBI" id="CHEBI:30616"/>
        <dbReference type="ChEBI" id="CHEBI:43474"/>
        <dbReference type="ChEBI" id="CHEBI:456216"/>
        <dbReference type="EC" id="5.6.2.3"/>
    </reaction>
</comment>
<name>A0A1L3EUM9_9GAMM</name>
<dbReference type="GO" id="GO:0017116">
    <property type="term" value="F:single-stranded DNA helicase activity"/>
    <property type="evidence" value="ECO:0007669"/>
    <property type="project" value="TreeGrafter"/>
</dbReference>
<dbReference type="AlphaFoldDB" id="A0A1L3EUM9"/>
<dbReference type="HAMAP" id="MF_01487">
    <property type="entry name" value="RecD"/>
    <property type="match status" value="1"/>
</dbReference>
<evidence type="ECO:0000256" key="3">
    <source>
        <dbReference type="ARBA" id="ARBA00022763"/>
    </source>
</evidence>
<dbReference type="SMART" id="SM00382">
    <property type="entry name" value="AAA"/>
    <property type="match status" value="1"/>
</dbReference>